<dbReference type="GO" id="GO:0009055">
    <property type="term" value="F:electron transfer activity"/>
    <property type="evidence" value="ECO:0007669"/>
    <property type="project" value="InterPro"/>
</dbReference>
<dbReference type="CDD" id="cd04216">
    <property type="entry name" value="Phytocyanin"/>
    <property type="match status" value="1"/>
</dbReference>
<evidence type="ECO:0000313" key="8">
    <source>
        <dbReference type="Proteomes" id="UP000077755"/>
    </source>
</evidence>
<accession>A0A161ZNP9</accession>
<dbReference type="OrthoDB" id="686200at2759"/>
<dbReference type="GO" id="GO:0005886">
    <property type="term" value="C:plasma membrane"/>
    <property type="evidence" value="ECO:0007669"/>
    <property type="project" value="TreeGrafter"/>
</dbReference>
<evidence type="ECO:0000256" key="3">
    <source>
        <dbReference type="SAM" id="MobiDB-lite"/>
    </source>
</evidence>
<evidence type="ECO:0000256" key="1">
    <source>
        <dbReference type="ARBA" id="ARBA00022723"/>
    </source>
</evidence>
<evidence type="ECO:0000313" key="7">
    <source>
        <dbReference type="EMBL" id="WOH09301.1"/>
    </source>
</evidence>
<reference evidence="7" key="2">
    <citation type="submission" date="2022-03" db="EMBL/GenBank/DDBJ databases">
        <title>Draft title - Genomic analysis of global carrot germplasm unveils the trajectory of domestication and the origin of high carotenoid orange carrot.</title>
        <authorList>
            <person name="Iorizzo M."/>
            <person name="Ellison S."/>
            <person name="Senalik D."/>
            <person name="Macko-Podgorni A."/>
            <person name="Grzebelus D."/>
            <person name="Bostan H."/>
            <person name="Rolling W."/>
            <person name="Curaba J."/>
            <person name="Simon P."/>
        </authorList>
    </citation>
    <scope>NUCLEOTIDE SEQUENCE</scope>
    <source>
        <tissue evidence="7">Leaf</tissue>
    </source>
</reference>
<dbReference type="GO" id="GO:0046872">
    <property type="term" value="F:metal ion binding"/>
    <property type="evidence" value="ECO:0007669"/>
    <property type="project" value="UniProtKB-KW"/>
</dbReference>
<dbReference type="SUPFAM" id="SSF49503">
    <property type="entry name" value="Cupredoxins"/>
    <property type="match status" value="1"/>
</dbReference>
<dbReference type="FunFam" id="2.60.40.420:FF:000003">
    <property type="entry name" value="Blue copper"/>
    <property type="match status" value="1"/>
</dbReference>
<name>A0A161ZNP9_DAUCS</name>
<dbReference type="Proteomes" id="UP000077755">
    <property type="component" value="Chromosome 7"/>
</dbReference>
<feature type="domain" description="Phytocyanin" evidence="5">
    <location>
        <begin position="21"/>
        <end position="119"/>
    </location>
</feature>
<dbReference type="EMBL" id="LNRQ01000007">
    <property type="protein sequence ID" value="KZM87960.1"/>
    <property type="molecule type" value="Genomic_DNA"/>
</dbReference>
<dbReference type="PANTHER" id="PTHR33021:SF350">
    <property type="entry name" value="UCLACYANIN-2"/>
    <property type="match status" value="1"/>
</dbReference>
<evidence type="ECO:0000313" key="6">
    <source>
        <dbReference type="EMBL" id="KZM87960.1"/>
    </source>
</evidence>
<dbReference type="Gene3D" id="2.60.40.420">
    <property type="entry name" value="Cupredoxins - blue copper proteins"/>
    <property type="match status" value="1"/>
</dbReference>
<feature type="signal peptide" evidence="4">
    <location>
        <begin position="1"/>
        <end position="20"/>
    </location>
</feature>
<dbReference type="Gramene" id="KZM87960">
    <property type="protein sequence ID" value="KZM87960"/>
    <property type="gene ID" value="DCAR_025061"/>
</dbReference>
<keyword evidence="4" id="KW-0732">Signal</keyword>
<gene>
    <name evidence="6" type="ORF">DCAR_025061</name>
    <name evidence="7" type="ORF">DCAR_0728757</name>
</gene>
<dbReference type="PANTHER" id="PTHR33021">
    <property type="entry name" value="BLUE COPPER PROTEIN"/>
    <property type="match status" value="1"/>
</dbReference>
<dbReference type="STRING" id="79200.A0A161ZNP9"/>
<evidence type="ECO:0000259" key="5">
    <source>
        <dbReference type="PROSITE" id="PS51485"/>
    </source>
</evidence>
<proteinExistence type="predicted"/>
<dbReference type="OMA" id="DYVTWAA"/>
<keyword evidence="1" id="KW-0479">Metal-binding</keyword>
<dbReference type="KEGG" id="dcr:108195347"/>
<dbReference type="EMBL" id="CP093349">
    <property type="protein sequence ID" value="WOH09301.1"/>
    <property type="molecule type" value="Genomic_DNA"/>
</dbReference>
<feature type="compositionally biased region" description="Pro residues" evidence="3">
    <location>
        <begin position="154"/>
        <end position="164"/>
    </location>
</feature>
<feature type="chain" id="PRO_5007830581" description="Phytocyanin domain-containing protein" evidence="4">
    <location>
        <begin position="21"/>
        <end position="196"/>
    </location>
</feature>
<feature type="compositionally biased region" description="Pro residues" evidence="3">
    <location>
        <begin position="125"/>
        <end position="147"/>
    </location>
</feature>
<dbReference type="InterPro" id="IPR008972">
    <property type="entry name" value="Cupredoxin"/>
</dbReference>
<dbReference type="PROSITE" id="PS51485">
    <property type="entry name" value="PHYTOCYANIN"/>
    <property type="match status" value="1"/>
</dbReference>
<evidence type="ECO:0000256" key="2">
    <source>
        <dbReference type="ARBA" id="ARBA00023180"/>
    </source>
</evidence>
<keyword evidence="8" id="KW-1185">Reference proteome</keyword>
<dbReference type="InterPro" id="IPR003245">
    <property type="entry name" value="Phytocyanin_dom"/>
</dbReference>
<dbReference type="AlphaFoldDB" id="A0A161ZNP9"/>
<keyword evidence="2" id="KW-0325">Glycoprotein</keyword>
<sequence>MGFASVFLVLSLLAVPAVYGVDHTVGGSGGWDQGVDFTTWAAGEKFVVGDNLVFTYGSSHSVDEVSASDYSSCSSSNPIKSYTGGKNTVALTKTGPIYFLCPSFGHCAGGMKVTITVSAASTPTPSTPTPTTPSTPSPTTPSTPSTPPKEDTPPASPGTPPAPKETPNGAGGGLGDMNKLVVGVCVGFAGLMGLMG</sequence>
<dbReference type="InterPro" id="IPR039391">
    <property type="entry name" value="Phytocyanin-like"/>
</dbReference>
<feature type="region of interest" description="Disordered" evidence="3">
    <location>
        <begin position="121"/>
        <end position="175"/>
    </location>
</feature>
<dbReference type="Pfam" id="PF02298">
    <property type="entry name" value="Cu_bind_like"/>
    <property type="match status" value="1"/>
</dbReference>
<protein>
    <recommendedName>
        <fullName evidence="5">Phytocyanin domain-containing protein</fullName>
    </recommendedName>
</protein>
<organism evidence="6">
    <name type="scientific">Daucus carota subsp. sativus</name>
    <name type="common">Carrot</name>
    <dbReference type="NCBI Taxonomy" id="79200"/>
    <lineage>
        <taxon>Eukaryota</taxon>
        <taxon>Viridiplantae</taxon>
        <taxon>Streptophyta</taxon>
        <taxon>Embryophyta</taxon>
        <taxon>Tracheophyta</taxon>
        <taxon>Spermatophyta</taxon>
        <taxon>Magnoliopsida</taxon>
        <taxon>eudicotyledons</taxon>
        <taxon>Gunneridae</taxon>
        <taxon>Pentapetalae</taxon>
        <taxon>asterids</taxon>
        <taxon>campanulids</taxon>
        <taxon>Apiales</taxon>
        <taxon>Apiaceae</taxon>
        <taxon>Apioideae</taxon>
        <taxon>Scandiceae</taxon>
        <taxon>Daucinae</taxon>
        <taxon>Daucus</taxon>
        <taxon>Daucus sect. Daucus</taxon>
    </lineage>
</organism>
<reference evidence="6" key="1">
    <citation type="journal article" date="2016" name="Nat. Genet.">
        <title>A high-quality carrot genome assembly provides new insights into carotenoid accumulation and asterid genome evolution.</title>
        <authorList>
            <person name="Iorizzo M."/>
            <person name="Ellison S."/>
            <person name="Senalik D."/>
            <person name="Zeng P."/>
            <person name="Satapoomin P."/>
            <person name="Huang J."/>
            <person name="Bowman M."/>
            <person name="Iovene M."/>
            <person name="Sanseverino W."/>
            <person name="Cavagnaro P."/>
            <person name="Yildiz M."/>
            <person name="Macko-Podgorni A."/>
            <person name="Moranska E."/>
            <person name="Grzebelus E."/>
            <person name="Grzebelus D."/>
            <person name="Ashrafi H."/>
            <person name="Zheng Z."/>
            <person name="Cheng S."/>
            <person name="Spooner D."/>
            <person name="Van Deynze A."/>
            <person name="Simon P."/>
        </authorList>
    </citation>
    <scope>NUCLEOTIDE SEQUENCE [LARGE SCALE GENOMIC DNA]</scope>
    <source>
        <tissue evidence="6">Leaf</tissue>
    </source>
</reference>
<evidence type="ECO:0000256" key="4">
    <source>
        <dbReference type="SAM" id="SignalP"/>
    </source>
</evidence>